<accession>A0A5C4JIG9</accession>
<dbReference type="SUPFAM" id="SSF54373">
    <property type="entry name" value="FAD-linked reductases, C-terminal domain"/>
    <property type="match status" value="1"/>
</dbReference>
<evidence type="ECO:0000313" key="3">
    <source>
        <dbReference type="EMBL" id="TMR05640.1"/>
    </source>
</evidence>
<dbReference type="InterPro" id="IPR006076">
    <property type="entry name" value="FAD-dep_OxRdtase"/>
</dbReference>
<dbReference type="AlphaFoldDB" id="A0A5C4JIG9"/>
<evidence type="ECO:0000259" key="2">
    <source>
        <dbReference type="Pfam" id="PF01266"/>
    </source>
</evidence>
<dbReference type="RefSeq" id="WP_138644000.1">
    <property type="nucleotide sequence ID" value="NZ_VCKW01000019.1"/>
</dbReference>
<evidence type="ECO:0000313" key="4">
    <source>
        <dbReference type="Proteomes" id="UP000309174"/>
    </source>
</evidence>
<dbReference type="GO" id="GO:0005737">
    <property type="term" value="C:cytoplasm"/>
    <property type="evidence" value="ECO:0007669"/>
    <property type="project" value="TreeGrafter"/>
</dbReference>
<dbReference type="Gene3D" id="3.50.50.60">
    <property type="entry name" value="FAD/NAD(P)-binding domain"/>
    <property type="match status" value="1"/>
</dbReference>
<dbReference type="EMBL" id="VCKW01000019">
    <property type="protein sequence ID" value="TMR05640.1"/>
    <property type="molecule type" value="Genomic_DNA"/>
</dbReference>
<keyword evidence="4" id="KW-1185">Reference proteome</keyword>
<dbReference type="PANTHER" id="PTHR13847:SF289">
    <property type="entry name" value="GLYCINE OXIDASE"/>
    <property type="match status" value="1"/>
</dbReference>
<comment type="caution">
    <text evidence="3">The sequence shown here is derived from an EMBL/GenBank/DDBJ whole genome shotgun (WGS) entry which is preliminary data.</text>
</comment>
<dbReference type="InterPro" id="IPR036188">
    <property type="entry name" value="FAD/NAD-bd_sf"/>
</dbReference>
<organism evidence="3 4">
    <name type="scientific">Actinomadura soli</name>
    <dbReference type="NCBI Taxonomy" id="2508997"/>
    <lineage>
        <taxon>Bacteria</taxon>
        <taxon>Bacillati</taxon>
        <taxon>Actinomycetota</taxon>
        <taxon>Actinomycetes</taxon>
        <taxon>Streptosporangiales</taxon>
        <taxon>Thermomonosporaceae</taxon>
        <taxon>Actinomadura</taxon>
    </lineage>
</organism>
<dbReference type="SUPFAM" id="SSF51905">
    <property type="entry name" value="FAD/NAD(P)-binding domain"/>
    <property type="match status" value="1"/>
</dbReference>
<evidence type="ECO:0000256" key="1">
    <source>
        <dbReference type="ARBA" id="ARBA00023002"/>
    </source>
</evidence>
<gene>
    <name evidence="3" type="ORF">ETD83_05770</name>
</gene>
<dbReference type="Pfam" id="PF01266">
    <property type="entry name" value="DAO"/>
    <property type="match status" value="1"/>
</dbReference>
<protein>
    <submittedName>
        <fullName evidence="3">FAD-dependent oxidoreductase</fullName>
    </submittedName>
</protein>
<dbReference type="OrthoDB" id="9806257at2"/>
<proteinExistence type="predicted"/>
<dbReference type="GO" id="GO:0016491">
    <property type="term" value="F:oxidoreductase activity"/>
    <property type="evidence" value="ECO:0007669"/>
    <property type="project" value="UniProtKB-KW"/>
</dbReference>
<name>A0A5C4JIG9_9ACTN</name>
<dbReference type="Proteomes" id="UP000309174">
    <property type="component" value="Unassembled WGS sequence"/>
</dbReference>
<dbReference type="Gene3D" id="3.30.9.10">
    <property type="entry name" value="D-Amino Acid Oxidase, subunit A, domain 2"/>
    <property type="match status" value="1"/>
</dbReference>
<dbReference type="PANTHER" id="PTHR13847">
    <property type="entry name" value="SARCOSINE DEHYDROGENASE-RELATED"/>
    <property type="match status" value="1"/>
</dbReference>
<reference evidence="3 4" key="1">
    <citation type="submission" date="2019-05" db="EMBL/GenBank/DDBJ databases">
        <title>Draft genome sequence of Actinomadura sp. 14C53.</title>
        <authorList>
            <person name="Saricaoglu S."/>
            <person name="Isik K."/>
        </authorList>
    </citation>
    <scope>NUCLEOTIDE SEQUENCE [LARGE SCALE GENOMIC DNA]</scope>
    <source>
        <strain evidence="3 4">14C53</strain>
    </source>
</reference>
<keyword evidence="1" id="KW-0560">Oxidoreductase</keyword>
<sequence length="396" mass="42274">MIPTHHDVIIVGGGIIGGGIAEQLRCGSRLRVSIVEQELGARVKTSASQAAAGGINPHLYDEGHGALGPMAQRSRDLYPGWIERLSTAWGQSLELRPSGLLCVAVEEKEHNRLINDVLPLLHERGVTARELGADEARRHEPLLGPAVMGGLWLPDDLSIEPMRVMAALEAILKADSGLTCMPERAEDIRADADGVQVVLSSGRVLRSDQVVVAAGHLSHELVKEFIDWRDGDFSPVKGQILEVAAPARGGLGTQCDALVSGDKKTHIVRATPYAEGRVAVGVTHDRGDASPGTSPQANESILRNLKRILPAVAEWKVIGARAGVRPGTSDGLPILGYVDPYRRVLAATGHSGLGITLAPRTAQLAVKLLLDTPLTEEDRADLHVSRPERLAASRPR</sequence>
<feature type="domain" description="FAD dependent oxidoreductase" evidence="2">
    <location>
        <begin position="7"/>
        <end position="367"/>
    </location>
</feature>